<reference evidence="2" key="1">
    <citation type="submission" date="2015-07" db="EMBL/GenBank/DDBJ databases">
        <title>MeaNS - Measles Nucleotide Surveillance Program.</title>
        <authorList>
            <person name="Tran T."/>
            <person name="Druce J."/>
        </authorList>
    </citation>
    <scope>NUCLEOTIDE SEQUENCE</scope>
    <source>
        <strain evidence="2">UCB-OBI-ISO-001</strain>
        <tissue evidence="2">Gonad</tissue>
    </source>
</reference>
<accession>A0A0L8IG55</accession>
<feature type="non-terminal residue" evidence="2">
    <location>
        <position position="1"/>
    </location>
</feature>
<dbReference type="STRING" id="37653.A0A0L8IG55"/>
<feature type="domain" description="DUF7041" evidence="1">
    <location>
        <begin position="8"/>
        <end position="62"/>
    </location>
</feature>
<organism evidence="2">
    <name type="scientific">Octopus bimaculoides</name>
    <name type="common">California two-spotted octopus</name>
    <dbReference type="NCBI Taxonomy" id="37653"/>
    <lineage>
        <taxon>Eukaryota</taxon>
        <taxon>Metazoa</taxon>
        <taxon>Spiralia</taxon>
        <taxon>Lophotrochozoa</taxon>
        <taxon>Mollusca</taxon>
        <taxon>Cephalopoda</taxon>
        <taxon>Coleoidea</taxon>
        <taxon>Octopodiformes</taxon>
        <taxon>Octopoda</taxon>
        <taxon>Incirrata</taxon>
        <taxon>Octopodidae</taxon>
        <taxon>Octopus</taxon>
    </lineage>
</organism>
<dbReference type="PANTHER" id="PTHR33327:SF3">
    <property type="entry name" value="RNA-DIRECTED DNA POLYMERASE"/>
    <property type="match status" value="1"/>
</dbReference>
<dbReference type="EMBL" id="KQ415803">
    <property type="protein sequence ID" value="KOG00443.1"/>
    <property type="molecule type" value="Genomic_DNA"/>
</dbReference>
<evidence type="ECO:0000313" key="2">
    <source>
        <dbReference type="EMBL" id="KOG00443.1"/>
    </source>
</evidence>
<proteinExistence type="predicted"/>
<sequence>ENAVTLKLPQFWPKRAEVWFIQIEALFNIRNISSDLTKYSNVTATLDEDTATRVLDILTRPSVTNARLVETFQFSDREAAVRILNIEGLGDSKLSKVMDRILVIVPSGESPFFLSREVFLRKLPPQVQSP</sequence>
<dbReference type="AlphaFoldDB" id="A0A0L8IG55"/>
<protein>
    <recommendedName>
        <fullName evidence="1">DUF7041 domain-containing protein</fullName>
    </recommendedName>
</protein>
<dbReference type="InterPro" id="IPR055469">
    <property type="entry name" value="DUF7041"/>
</dbReference>
<name>A0A0L8IG55_OCTBM</name>
<gene>
    <name evidence="2" type="ORF">OCBIM_22004379mg</name>
</gene>
<dbReference type="PANTHER" id="PTHR33327">
    <property type="entry name" value="ENDONUCLEASE"/>
    <property type="match status" value="1"/>
</dbReference>
<evidence type="ECO:0000259" key="1">
    <source>
        <dbReference type="Pfam" id="PF23055"/>
    </source>
</evidence>
<dbReference type="Pfam" id="PF23055">
    <property type="entry name" value="DUF7041"/>
    <property type="match status" value="1"/>
</dbReference>